<evidence type="ECO:0000313" key="1">
    <source>
        <dbReference type="EMBL" id="MCM6764460.1"/>
    </source>
</evidence>
<sequence>MTAGLLALSLAACTPRSEAPSSAPTVRETSIDVAPPADFTAAKDRATAVRDDVLALLAATDSVVEGSARADLLAAVPALNSALAGVSAEALTTAADEATEAERVVAERVLGLGAATLASGAGSGARRSALREAVAQLEAAVAAGSGFAAPAKALLDARNPLIPPPGSGGAPP</sequence>
<dbReference type="AlphaFoldDB" id="A0A9X2E043"/>
<feature type="non-terminal residue" evidence="1">
    <location>
        <position position="172"/>
    </location>
</feature>
<evidence type="ECO:0000313" key="2">
    <source>
        <dbReference type="Proteomes" id="UP001155240"/>
    </source>
</evidence>
<dbReference type="EMBL" id="JAMRYM010000162">
    <property type="protein sequence ID" value="MCM6764460.1"/>
    <property type="molecule type" value="Genomic_DNA"/>
</dbReference>
<reference evidence="1" key="1">
    <citation type="submission" date="2022-06" db="EMBL/GenBank/DDBJ databases">
        <title>Whole genome shotgun sequencing (WGS) of Rathayibacter sp. ZW T2_19, isolated from stored onions (Allium cepa).</title>
        <authorList>
            <person name="Stoll D.A."/>
            <person name="Huch M."/>
        </authorList>
    </citation>
    <scope>NUCLEOTIDE SEQUENCE</scope>
    <source>
        <strain evidence="1">ZW T2_19</strain>
    </source>
</reference>
<gene>
    <name evidence="1" type="ORF">NB037_18760</name>
</gene>
<keyword evidence="2" id="KW-1185">Reference proteome</keyword>
<proteinExistence type="predicted"/>
<name>A0A9X2E043_9MICO</name>
<dbReference type="Proteomes" id="UP001155240">
    <property type="component" value="Unassembled WGS sequence"/>
</dbReference>
<accession>A0A9X2E043</accession>
<comment type="caution">
    <text evidence="1">The sequence shown here is derived from an EMBL/GenBank/DDBJ whole genome shotgun (WGS) entry which is preliminary data.</text>
</comment>
<protein>
    <submittedName>
        <fullName evidence="1">Uncharacterized protein</fullName>
    </submittedName>
</protein>
<organism evidence="1 2">
    <name type="scientific">Rathayibacter rubneri</name>
    <dbReference type="NCBI Taxonomy" id="2950106"/>
    <lineage>
        <taxon>Bacteria</taxon>
        <taxon>Bacillati</taxon>
        <taxon>Actinomycetota</taxon>
        <taxon>Actinomycetes</taxon>
        <taxon>Micrococcales</taxon>
        <taxon>Microbacteriaceae</taxon>
        <taxon>Rathayibacter</taxon>
    </lineage>
</organism>